<dbReference type="Pfam" id="PF12728">
    <property type="entry name" value="HTH_17"/>
    <property type="match status" value="1"/>
</dbReference>
<dbReference type="InterPro" id="IPR009061">
    <property type="entry name" value="DNA-bd_dom_put_sf"/>
</dbReference>
<dbReference type="EMBL" id="BAAART010000063">
    <property type="protein sequence ID" value="GAA2235049.1"/>
    <property type="molecule type" value="Genomic_DNA"/>
</dbReference>
<dbReference type="Gene3D" id="1.10.10.10">
    <property type="entry name" value="Winged helix-like DNA-binding domain superfamily/Winged helix DNA-binding domain"/>
    <property type="match status" value="1"/>
</dbReference>
<organism evidence="2 3">
    <name type="scientific">Streptomyces indiaensis</name>
    <dbReference type="NCBI Taxonomy" id="284033"/>
    <lineage>
        <taxon>Bacteria</taxon>
        <taxon>Bacillati</taxon>
        <taxon>Actinomycetota</taxon>
        <taxon>Actinomycetes</taxon>
        <taxon>Kitasatosporales</taxon>
        <taxon>Streptomycetaceae</taxon>
        <taxon>Streptomyces</taxon>
    </lineage>
</organism>
<reference evidence="3" key="1">
    <citation type="journal article" date="2019" name="Int. J. Syst. Evol. Microbiol.">
        <title>The Global Catalogue of Microorganisms (GCM) 10K type strain sequencing project: providing services to taxonomists for standard genome sequencing and annotation.</title>
        <authorList>
            <consortium name="The Broad Institute Genomics Platform"/>
            <consortium name="The Broad Institute Genome Sequencing Center for Infectious Disease"/>
            <person name="Wu L."/>
            <person name="Ma J."/>
        </authorList>
    </citation>
    <scope>NUCLEOTIDE SEQUENCE [LARGE SCALE GENOMIC DNA]</scope>
    <source>
        <strain evidence="3">JCM 3053</strain>
    </source>
</reference>
<proteinExistence type="predicted"/>
<feature type="domain" description="Helix-turn-helix" evidence="1">
    <location>
        <begin position="6"/>
        <end position="59"/>
    </location>
</feature>
<sequence length="65" mass="7259">MAQQKLTPRELAEELGVSTQTLANWRWTGVGPRYTKLGDGRTSPVRYRRADIDAWLKARESGAAA</sequence>
<evidence type="ECO:0000259" key="1">
    <source>
        <dbReference type="Pfam" id="PF12728"/>
    </source>
</evidence>
<dbReference type="InterPro" id="IPR001387">
    <property type="entry name" value="Cro/C1-type_HTH"/>
</dbReference>
<dbReference type="SUPFAM" id="SSF46955">
    <property type="entry name" value="Putative DNA-binding domain"/>
    <property type="match status" value="1"/>
</dbReference>
<protein>
    <recommendedName>
        <fullName evidence="1">Helix-turn-helix domain-containing protein</fullName>
    </recommendedName>
</protein>
<evidence type="ECO:0000313" key="3">
    <source>
        <dbReference type="Proteomes" id="UP001501474"/>
    </source>
</evidence>
<dbReference type="InterPro" id="IPR041657">
    <property type="entry name" value="HTH_17"/>
</dbReference>
<comment type="caution">
    <text evidence="2">The sequence shown here is derived from an EMBL/GenBank/DDBJ whole genome shotgun (WGS) entry which is preliminary data.</text>
</comment>
<gene>
    <name evidence="2" type="ORF">GCM10010104_32210</name>
</gene>
<dbReference type="Proteomes" id="UP001501474">
    <property type="component" value="Unassembled WGS sequence"/>
</dbReference>
<name>A0ABP5QGC3_9ACTN</name>
<keyword evidence="3" id="KW-1185">Reference proteome</keyword>
<dbReference type="RefSeq" id="WP_234846593.1">
    <property type="nucleotide sequence ID" value="NZ_BAAART010000063.1"/>
</dbReference>
<dbReference type="InterPro" id="IPR036388">
    <property type="entry name" value="WH-like_DNA-bd_sf"/>
</dbReference>
<dbReference type="CDD" id="cd00093">
    <property type="entry name" value="HTH_XRE"/>
    <property type="match status" value="1"/>
</dbReference>
<accession>A0ABP5QGC3</accession>
<evidence type="ECO:0000313" key="2">
    <source>
        <dbReference type="EMBL" id="GAA2235049.1"/>
    </source>
</evidence>